<dbReference type="SUPFAM" id="SSF53335">
    <property type="entry name" value="S-adenosyl-L-methionine-dependent methyltransferases"/>
    <property type="match status" value="1"/>
</dbReference>
<reference evidence="3 4" key="1">
    <citation type="submission" date="2017-09" db="EMBL/GenBank/DDBJ databases">
        <authorList>
            <person name="Lee N."/>
            <person name="Cho B.-K."/>
        </authorList>
    </citation>
    <scope>NUCLEOTIDE SEQUENCE [LARGE SCALE GENOMIC DNA]</scope>
    <source>
        <strain evidence="3 4">ATCC 27465</strain>
    </source>
</reference>
<dbReference type="Gene3D" id="3.40.50.150">
    <property type="entry name" value="Vaccinia Virus protein VP39"/>
    <property type="match status" value="1"/>
</dbReference>
<keyword evidence="5" id="KW-1185">Reference proteome</keyword>
<accession>A0A5P2XI79</accession>
<dbReference type="Proteomes" id="UP000326505">
    <property type="component" value="Chromosome"/>
</dbReference>
<dbReference type="EMBL" id="CP023690">
    <property type="protein sequence ID" value="QEV64208.1"/>
    <property type="molecule type" value="Genomic_DNA"/>
</dbReference>
<dbReference type="AlphaFoldDB" id="A0A5P2XI79"/>
<keyword evidence="3" id="KW-0489">Methyltransferase</keyword>
<dbReference type="GO" id="GO:0032259">
    <property type="term" value="P:methylation"/>
    <property type="evidence" value="ECO:0007669"/>
    <property type="project" value="UniProtKB-KW"/>
</dbReference>
<dbReference type="PANTHER" id="PTHR42912:SF93">
    <property type="entry name" value="N6-ADENOSINE-METHYLTRANSFERASE TMT1A"/>
    <property type="match status" value="1"/>
</dbReference>
<protein>
    <submittedName>
        <fullName evidence="2">2-polyprenyl-3-methyl-5-hydroxy-6-metoxy-1, 4-benzoquinol methylase</fullName>
    </submittedName>
    <submittedName>
        <fullName evidence="3">Class I SAM-dependent methyltransferase</fullName>
    </submittedName>
</protein>
<evidence type="ECO:0000313" key="5">
    <source>
        <dbReference type="Proteomes" id="UP000549009"/>
    </source>
</evidence>
<dbReference type="OrthoDB" id="5566900at2"/>
<evidence type="ECO:0000313" key="2">
    <source>
        <dbReference type="EMBL" id="MBB5102475.1"/>
    </source>
</evidence>
<sequence length="240" mass="27000">MTAETAYHGEMGEQFAAQATDSVYHAYTDRPAMLELAGDVRGLRVLDLGCGGGHYAAAFLERGAAHVTGVEGSQSLLAAARERVGERAVLRRHDLEEPLDFLRDEVFDVVVMALVLHHVEAREQLLAEVRRVLRPGGTLLVSTTHPTSDWTYFGGSYFADDRVELPFGDGFTLTYRRMTLEVFLGELLGAGFLVEKLVEPRAMEEARRVDPRRYDKTHRQPLFLAVRLRRPCRHPRAERP</sequence>
<dbReference type="InterPro" id="IPR029063">
    <property type="entry name" value="SAM-dependent_MTases_sf"/>
</dbReference>
<evidence type="ECO:0000313" key="3">
    <source>
        <dbReference type="EMBL" id="QEV64208.1"/>
    </source>
</evidence>
<dbReference type="Proteomes" id="UP000549009">
    <property type="component" value="Unassembled WGS sequence"/>
</dbReference>
<name>A0A5P2XI79_STRST</name>
<organism evidence="3 4">
    <name type="scientific">Streptomyces spectabilis</name>
    <dbReference type="NCBI Taxonomy" id="68270"/>
    <lineage>
        <taxon>Bacteria</taxon>
        <taxon>Bacillati</taxon>
        <taxon>Actinomycetota</taxon>
        <taxon>Actinomycetes</taxon>
        <taxon>Kitasatosporales</taxon>
        <taxon>Streptomycetaceae</taxon>
        <taxon>Streptomyces</taxon>
    </lineage>
</organism>
<proteinExistence type="predicted"/>
<dbReference type="PANTHER" id="PTHR42912">
    <property type="entry name" value="METHYLTRANSFERASE"/>
    <property type="match status" value="1"/>
</dbReference>
<dbReference type="Pfam" id="PF08241">
    <property type="entry name" value="Methyltransf_11"/>
    <property type="match status" value="1"/>
</dbReference>
<dbReference type="InterPro" id="IPR050508">
    <property type="entry name" value="Methyltransf_Superfamily"/>
</dbReference>
<dbReference type="InterPro" id="IPR013216">
    <property type="entry name" value="Methyltransf_11"/>
</dbReference>
<dbReference type="GO" id="GO:0008757">
    <property type="term" value="F:S-adenosylmethionine-dependent methyltransferase activity"/>
    <property type="evidence" value="ECO:0007669"/>
    <property type="project" value="InterPro"/>
</dbReference>
<dbReference type="KEGG" id="sspb:CP982_40575"/>
<evidence type="ECO:0000313" key="4">
    <source>
        <dbReference type="Proteomes" id="UP000326505"/>
    </source>
</evidence>
<dbReference type="CDD" id="cd02440">
    <property type="entry name" value="AdoMet_MTases"/>
    <property type="match status" value="1"/>
</dbReference>
<reference evidence="2 5" key="2">
    <citation type="submission" date="2020-08" db="EMBL/GenBank/DDBJ databases">
        <title>Genomic Encyclopedia of Type Strains, Phase III (KMG-III): the genomes of soil and plant-associated and newly described type strains.</title>
        <authorList>
            <person name="Whitman W."/>
        </authorList>
    </citation>
    <scope>NUCLEOTIDE SEQUENCE [LARGE SCALE GENOMIC DNA]</scope>
    <source>
        <strain evidence="2 5">CECT 3146</strain>
    </source>
</reference>
<dbReference type="EMBL" id="JACHJD010000002">
    <property type="protein sequence ID" value="MBB5102475.1"/>
    <property type="molecule type" value="Genomic_DNA"/>
</dbReference>
<evidence type="ECO:0000259" key="1">
    <source>
        <dbReference type="Pfam" id="PF08241"/>
    </source>
</evidence>
<keyword evidence="3" id="KW-0808">Transferase</keyword>
<feature type="domain" description="Methyltransferase type 11" evidence="1">
    <location>
        <begin position="46"/>
        <end position="140"/>
    </location>
</feature>
<dbReference type="RefSeq" id="WP_150515066.1">
    <property type="nucleotide sequence ID" value="NZ_BMSQ01000010.1"/>
</dbReference>
<gene>
    <name evidence="3" type="ORF">CP982_40575</name>
    <name evidence="2" type="ORF">FHS40_001528</name>
</gene>